<keyword evidence="7" id="KW-0012">Acyltransferase</keyword>
<keyword evidence="4" id="KW-0521">NADP</keyword>
<dbReference type="Pfam" id="PF21089">
    <property type="entry name" value="PKS_DH_N"/>
    <property type="match status" value="1"/>
</dbReference>
<sequence>MVISQEPAFGGRSSFAGGETTDQLSQHAFEPVAIIGMGCRWPGQCNQPSEMWNLLEKQRDAYSDFPAERINVDAFYDERRDRPGSFYTRGGCFLQSDPRNFDHTFFGINPQEATSIDPAQRKLLETVYEAFESAGVPLEKLSGSRTGCFVGNFNYDHQLMQYRDAEYPEPYAITGGGITILSNRITYTFNLSGPSLTLDTACSSSMYALHLACSALAAGDCTGAIVAGSNLILTPECQIFSSNLGAVSPTSRCHTFDAAADGYARADGIGALYIKKLSDAINDNDPIRAVIRGTGVNSNGKTGGISHPSPIGQELAIRRAYERAGLDPASTDYVECHGTGTAYGDPLEVAAIGEVFARGRPQANPLLIGSDIHQVKTNLGHSEPASGIAGIMKAVLALEKGTIPPVVGFKELNPNVDLKDGRIKIVTEKTSWPGNNPVRRASVNSFGYGGANAHTILEATESFLPQYQAKAERIVGTIQKRTHRDQLEVQLNGHGGFGVEENTGGSGTNDTGTLAINGHGLSNGCGNAIEGSEAPVVNGYGLFHDHSATNGNAHDDISNPPNSAPERSKFLLVFSAHNARTLAQNIGAIRSMKGWRTLDLAYTLGHRRSMFRHRAFAISTKDQLDDETIPKEVPLHKVERSQPPKLCFVMTGQGAQWVNMGLELIKAFSVYSRTIKELDRYLQDLENRPAWTIEDALRTTSINNAEISQPLTTATQIALVDLLRSWNINPSVTIGHSSGEMAAAYAAGILTARNAIVIAYLRGVVVNHNPNDGSMLAVGITEESLAKILERKHADVAIACYNGPENLTVSGDSDEIMVVKEELEGQKRFVRELATDGNAYHSSHMKAVGPEYENEIIHSHAEASSPRVLQTIPFISSVTTEELEMTPLGAHYWRTNLESPVLFHQAIDNIVQNYDVDILIEIGPHSALRSALKQIANSTPNVQFPDYIPTLMRKSDGLSDLLNTAGNLFLKGYPVDLLSINSVETRKKSDYSVQHGSIIVDLPRYQWQYDKPLFHENRWTREWRLRKHARHDLLGSRIPGGVDSQPIWRNKIRIKDVPWLLDHCIGPEVVFPAAGYLAMALEAITQVFETKGGDVHLIHTYDIEDINIKSALLLPASDNGIETFLALEIPDWADSKVSNGSFEFVITSTVDHGQKHDFIEHARGRISIALSETDISASSRSLNSDARNTATKTLSTSKWYSNFSKHGLVYGPNFQSIVSLKAYESRTFATAEVTDVQHSSSPYGSRYIIHPTKLDAILQLSIIASHSGMFSRLKTGYLPVGFERMTFWPEKIRHANPTCLVHAKANDSGSQSFRADAVMLAGDQEPIFEAIQLRFNAIEQLDVPSSSPRQPYSRLIWKPDFDMITTESIPSIYPKMYADISTRLDDLASKQILQFHDDCPEFFSHGSTVAHLQKFLDWMKVTIRAASNESRKSYESSSSQLDRVKEIEELAAELCPLSSECRIMCHMYKKLPSIFRGEMTGIQAALQNDLLNDLYEKGQLLSEGNRRLGSIIEFLSHKNPALKILEIGAGTGSATREVLRALKGNTSHRRYKEYLYTDITTSFLGHAEQKFADYGGITYATFDMEKPSAEQGYQAVYDLVLASNAVHATSNIVETLRNIRAVLKPGGKLILLEITQSSMSAGLILGTFSDFWKAGSDPSFPRYEGPFLSKDMWRQILPQAGFSGLDFFLDDFVDQPSSSVLVATAASPPAIPPSLSSSPQEAITLVVADQSSLLVRGFQEYLTSREIQVDLCSLLDSADLRSRQYIFLVEVEAPLFDHMTEAEWHGLQAIVSNAKSLLWVTNGSLLTGKKPLFATISGIVRGLKTEKQQLRIATIDLDLDESRPNEPTFDLIYKLHTRVSDPSKAYNDWEYRRKSEITYISRLVPDQITNDVANAKAQPLDSTKMMPLSQIKDIPLQLKSDQSGYYFEHAPDFVTPLKGYDVEVEVKALSIQEFRTSDVIRSASGVAGVVRAVGKDVKDLTAGTLVYGVSFSEPGNYIRTNAHYCRRLSDIILYKVQILSVFVIQLLTPAVQDVATIPAVFATASHALMNLAQLRGNETVLIQAPFGGFALAALQIAQHLKAEVYFSVRDSNDEKALLSSDAGIGRDRVVLSSQSSPRNLLSRLGTRGVDVILTYHTRDRMQDYTCCLANFGRLVEIGNAEKTPIKETLANLSRHRASFFSFDLEAIDRERPHMIDDLMSTVHDLFIGGHIKPLRHSSLKMTEIDEGHSVVKDQPAIGAHVLSFDDSDAVFKVRGPRFDSKLDRDATYLLVGCLGGLGRHVTNLLVDRGARDITYLSRSGDQNATAQGFLVDLKERGITARVIKGDVNSIEDVNRAVAASVKPVKGMLQAALTLKDRLFENMTLDDFNTTFKPRVQGTINLHNALSDSPLDFFVTWSSWTSIFGVPAQTNYLASNSFMDAFACHRRSLGLPSTSLSLSQILDVGIVSGIPDYQKSLDRNGLYGSGEDEFLDFCDTAIAQCGPFVDQDDRCGLGLEPGALQGHLLAGIEPKGMKELGESVPLMDMPWYSDPRFSILRSAIELMEEGSSDAKKLGAGANDDEDGSTVQKIHRKVAKLLYTSEGEIDVTAPIKNYGIDSMIAAELRNWLFAAFKLEVGLLTLLGPTTSIESIGGLIDVTD</sequence>
<keyword evidence="1" id="KW-0596">Phosphopantetheine</keyword>
<feature type="active site" description="Proton acceptor; for dehydratase activity" evidence="8">
    <location>
        <position position="1063"/>
    </location>
</feature>
<dbReference type="Gene3D" id="3.40.366.10">
    <property type="entry name" value="Malonyl-Coenzyme A Acyl Carrier Protein, domain 2"/>
    <property type="match status" value="1"/>
</dbReference>
<evidence type="ECO:0000256" key="3">
    <source>
        <dbReference type="ARBA" id="ARBA00022679"/>
    </source>
</evidence>
<dbReference type="InterPro" id="IPR036736">
    <property type="entry name" value="ACP-like_sf"/>
</dbReference>
<dbReference type="SMART" id="SM00829">
    <property type="entry name" value="PKS_ER"/>
    <property type="match status" value="1"/>
</dbReference>
<dbReference type="InterPro" id="IPR009081">
    <property type="entry name" value="PP-bd_ACP"/>
</dbReference>
<dbReference type="PROSITE" id="PS52019">
    <property type="entry name" value="PKS_MFAS_DH"/>
    <property type="match status" value="1"/>
</dbReference>
<dbReference type="InterPro" id="IPR029063">
    <property type="entry name" value="SAM-dependent_MTases_sf"/>
</dbReference>
<dbReference type="InterPro" id="IPR036291">
    <property type="entry name" value="NAD(P)-bd_dom_sf"/>
</dbReference>
<dbReference type="PANTHER" id="PTHR43775">
    <property type="entry name" value="FATTY ACID SYNTHASE"/>
    <property type="match status" value="1"/>
</dbReference>
<dbReference type="GO" id="GO:0006633">
    <property type="term" value="P:fatty acid biosynthetic process"/>
    <property type="evidence" value="ECO:0007669"/>
    <property type="project" value="InterPro"/>
</dbReference>
<dbReference type="InterPro" id="IPR042104">
    <property type="entry name" value="PKS_dehydratase_sf"/>
</dbReference>
<evidence type="ECO:0000259" key="10">
    <source>
        <dbReference type="PROSITE" id="PS50075"/>
    </source>
</evidence>
<dbReference type="SUPFAM" id="SSF47336">
    <property type="entry name" value="ACP-like"/>
    <property type="match status" value="1"/>
</dbReference>
<evidence type="ECO:0000256" key="6">
    <source>
        <dbReference type="ARBA" id="ARBA00023268"/>
    </source>
</evidence>
<dbReference type="Pfam" id="PF14765">
    <property type="entry name" value="PS-DH"/>
    <property type="match status" value="1"/>
</dbReference>
<dbReference type="Pfam" id="PF08242">
    <property type="entry name" value="Methyltransf_12"/>
    <property type="match status" value="1"/>
</dbReference>
<evidence type="ECO:0000256" key="9">
    <source>
        <dbReference type="SAM" id="MobiDB-lite"/>
    </source>
</evidence>
<dbReference type="InterPro" id="IPR049551">
    <property type="entry name" value="PKS_DH_C"/>
</dbReference>
<dbReference type="InterPro" id="IPR020843">
    <property type="entry name" value="ER"/>
</dbReference>
<feature type="domain" description="Carrier" evidence="10">
    <location>
        <begin position="2559"/>
        <end position="2637"/>
    </location>
</feature>
<feature type="domain" description="PKS/mFAS DH" evidence="12">
    <location>
        <begin position="1031"/>
        <end position="1344"/>
    </location>
</feature>
<dbReference type="SMART" id="SM00827">
    <property type="entry name" value="PKS_AT"/>
    <property type="match status" value="1"/>
</dbReference>
<dbReference type="InterPro" id="IPR032821">
    <property type="entry name" value="PKS_assoc"/>
</dbReference>
<dbReference type="SUPFAM" id="SSF50129">
    <property type="entry name" value="GroES-like"/>
    <property type="match status" value="1"/>
</dbReference>
<dbReference type="PANTHER" id="PTHR43775:SF50">
    <property type="entry name" value="HIGHLY REDUCING POLYKETIDE SYNTHASE SRDA"/>
    <property type="match status" value="1"/>
</dbReference>
<dbReference type="SUPFAM" id="SSF53335">
    <property type="entry name" value="S-adenosyl-L-methionine-dependent methyltransferases"/>
    <property type="match status" value="1"/>
</dbReference>
<dbReference type="Gene3D" id="3.40.50.720">
    <property type="entry name" value="NAD(P)-binding Rossmann-like Domain"/>
    <property type="match status" value="2"/>
</dbReference>
<evidence type="ECO:0000256" key="8">
    <source>
        <dbReference type="PROSITE-ProRule" id="PRU01363"/>
    </source>
</evidence>
<proteinExistence type="predicted"/>
<dbReference type="CDD" id="cd05195">
    <property type="entry name" value="enoyl_red"/>
    <property type="match status" value="1"/>
</dbReference>
<keyword evidence="2" id="KW-0597">Phosphoprotein</keyword>
<dbReference type="Gene3D" id="3.40.47.10">
    <property type="match status" value="1"/>
</dbReference>
<feature type="region of interest" description="C-terminal hotdog fold" evidence="8">
    <location>
        <begin position="1191"/>
        <end position="1344"/>
    </location>
</feature>
<accession>A0A8H3F8L9</accession>
<keyword evidence="5" id="KW-0560">Oxidoreductase</keyword>
<dbReference type="GO" id="GO:0004312">
    <property type="term" value="F:fatty acid synthase activity"/>
    <property type="evidence" value="ECO:0007669"/>
    <property type="project" value="TreeGrafter"/>
</dbReference>
<feature type="region of interest" description="Disordered" evidence="9">
    <location>
        <begin position="1"/>
        <end position="20"/>
    </location>
</feature>
<dbReference type="GO" id="GO:0008168">
    <property type="term" value="F:methyltransferase activity"/>
    <property type="evidence" value="ECO:0007669"/>
    <property type="project" value="UniProtKB-KW"/>
</dbReference>
<dbReference type="CDD" id="cd00833">
    <property type="entry name" value="PKS"/>
    <property type="match status" value="1"/>
</dbReference>
<dbReference type="SUPFAM" id="SSF55048">
    <property type="entry name" value="Probable ACP-binding domain of malonyl-CoA ACP transacylase"/>
    <property type="match status" value="1"/>
</dbReference>
<dbReference type="InterPro" id="IPR020841">
    <property type="entry name" value="PKS_Beta-ketoAc_synthase_dom"/>
</dbReference>
<dbReference type="Pfam" id="PF02801">
    <property type="entry name" value="Ketoacyl-synt_C"/>
    <property type="match status" value="1"/>
</dbReference>
<dbReference type="Pfam" id="PF00109">
    <property type="entry name" value="ketoacyl-synt"/>
    <property type="match status" value="1"/>
</dbReference>
<dbReference type="Gene3D" id="3.10.129.110">
    <property type="entry name" value="Polyketide synthase dehydratase"/>
    <property type="match status" value="1"/>
</dbReference>
<feature type="domain" description="Ketosynthase family 3 (KS3)" evidence="11">
    <location>
        <begin position="29"/>
        <end position="459"/>
    </location>
</feature>
<dbReference type="Pfam" id="PF00698">
    <property type="entry name" value="Acyl_transf_1"/>
    <property type="match status" value="1"/>
</dbReference>
<dbReference type="InterPro" id="IPR016035">
    <property type="entry name" value="Acyl_Trfase/lysoPLipase"/>
</dbReference>
<dbReference type="SMART" id="SM00826">
    <property type="entry name" value="PKS_DH"/>
    <property type="match status" value="1"/>
</dbReference>
<dbReference type="InterPro" id="IPR020806">
    <property type="entry name" value="PKS_PP-bd"/>
</dbReference>
<evidence type="ECO:0000256" key="1">
    <source>
        <dbReference type="ARBA" id="ARBA00022450"/>
    </source>
</evidence>
<evidence type="ECO:0000256" key="2">
    <source>
        <dbReference type="ARBA" id="ARBA00022553"/>
    </source>
</evidence>
<dbReference type="GO" id="GO:0032259">
    <property type="term" value="P:methylation"/>
    <property type="evidence" value="ECO:0007669"/>
    <property type="project" value="UniProtKB-KW"/>
</dbReference>
<dbReference type="InterPro" id="IPR057326">
    <property type="entry name" value="KR_dom"/>
</dbReference>
<keyword evidence="3" id="KW-0808">Transferase</keyword>
<dbReference type="InterPro" id="IPR014031">
    <property type="entry name" value="Ketoacyl_synth_C"/>
</dbReference>
<dbReference type="Pfam" id="PF16197">
    <property type="entry name" value="KAsynt_C_assoc"/>
    <property type="match status" value="1"/>
</dbReference>
<dbReference type="InterPro" id="IPR049900">
    <property type="entry name" value="PKS_mFAS_DH"/>
</dbReference>
<dbReference type="SUPFAM" id="SSF52151">
    <property type="entry name" value="FabD/lysophospholipase-like"/>
    <property type="match status" value="1"/>
</dbReference>
<evidence type="ECO:0000259" key="12">
    <source>
        <dbReference type="PROSITE" id="PS52019"/>
    </source>
</evidence>
<dbReference type="SUPFAM" id="SSF51735">
    <property type="entry name" value="NAD(P)-binding Rossmann-fold domains"/>
    <property type="match status" value="2"/>
</dbReference>
<dbReference type="GO" id="GO:0044550">
    <property type="term" value="P:secondary metabolite biosynthetic process"/>
    <property type="evidence" value="ECO:0007669"/>
    <property type="project" value="TreeGrafter"/>
</dbReference>
<organism evidence="13 14">
    <name type="scientific">Heterodermia speciosa</name>
    <dbReference type="NCBI Taxonomy" id="116794"/>
    <lineage>
        <taxon>Eukaryota</taxon>
        <taxon>Fungi</taxon>
        <taxon>Dikarya</taxon>
        <taxon>Ascomycota</taxon>
        <taxon>Pezizomycotina</taxon>
        <taxon>Lecanoromycetes</taxon>
        <taxon>OSLEUM clade</taxon>
        <taxon>Lecanoromycetidae</taxon>
        <taxon>Caliciales</taxon>
        <taxon>Physciaceae</taxon>
        <taxon>Heterodermia</taxon>
    </lineage>
</organism>
<dbReference type="CDD" id="cd02440">
    <property type="entry name" value="AdoMet_MTases"/>
    <property type="match status" value="1"/>
</dbReference>
<dbReference type="InterPro" id="IPR056501">
    <property type="entry name" value="NAD-bd_HRPKS_sdrA"/>
</dbReference>
<dbReference type="InterPro" id="IPR016039">
    <property type="entry name" value="Thiolase-like"/>
</dbReference>
<dbReference type="InterPro" id="IPR049552">
    <property type="entry name" value="PKS_DH_N"/>
</dbReference>
<dbReference type="InterPro" id="IPR050091">
    <property type="entry name" value="PKS_NRPS_Biosynth_Enz"/>
</dbReference>
<dbReference type="PROSITE" id="PS50075">
    <property type="entry name" value="CARRIER"/>
    <property type="match status" value="1"/>
</dbReference>
<reference evidence="13" key="1">
    <citation type="submission" date="2021-03" db="EMBL/GenBank/DDBJ databases">
        <authorList>
            <person name="Tagirdzhanova G."/>
        </authorList>
    </citation>
    <scope>NUCLEOTIDE SEQUENCE</scope>
</reference>
<dbReference type="PROSITE" id="PS00606">
    <property type="entry name" value="KS3_1"/>
    <property type="match status" value="1"/>
</dbReference>
<name>A0A8H3F8L9_9LECA</name>
<dbReference type="InterPro" id="IPR013968">
    <property type="entry name" value="PKS_KR"/>
</dbReference>
<evidence type="ECO:0000313" key="13">
    <source>
        <dbReference type="EMBL" id="CAF9916236.1"/>
    </source>
</evidence>
<dbReference type="PROSITE" id="PS52004">
    <property type="entry name" value="KS3_2"/>
    <property type="match status" value="1"/>
</dbReference>
<keyword evidence="6" id="KW-0511">Multifunctional enzyme</keyword>
<evidence type="ECO:0000313" key="14">
    <source>
        <dbReference type="Proteomes" id="UP000664521"/>
    </source>
</evidence>
<evidence type="ECO:0000256" key="4">
    <source>
        <dbReference type="ARBA" id="ARBA00022857"/>
    </source>
</evidence>
<dbReference type="Pfam" id="PF23297">
    <property type="entry name" value="ACP_SdgA_C"/>
    <property type="match status" value="1"/>
</dbReference>
<dbReference type="SUPFAM" id="SSF53901">
    <property type="entry name" value="Thiolase-like"/>
    <property type="match status" value="1"/>
</dbReference>
<dbReference type="SMART" id="SM00823">
    <property type="entry name" value="PKS_PP"/>
    <property type="match status" value="1"/>
</dbReference>
<dbReference type="InterPro" id="IPR016036">
    <property type="entry name" value="Malonyl_transacylase_ACP-bd"/>
</dbReference>
<feature type="region of interest" description="N-terminal hotdog fold" evidence="8">
    <location>
        <begin position="1031"/>
        <end position="1173"/>
    </location>
</feature>
<dbReference type="InterPro" id="IPR014030">
    <property type="entry name" value="Ketoacyl_synth_N"/>
</dbReference>
<dbReference type="Proteomes" id="UP000664521">
    <property type="component" value="Unassembled WGS sequence"/>
</dbReference>
<dbReference type="OrthoDB" id="329835at2759"/>
<dbReference type="GO" id="GO:0031177">
    <property type="term" value="F:phosphopantetheine binding"/>
    <property type="evidence" value="ECO:0007669"/>
    <property type="project" value="InterPro"/>
</dbReference>
<dbReference type="InterPro" id="IPR014043">
    <property type="entry name" value="Acyl_transferase_dom"/>
</dbReference>
<dbReference type="Gene3D" id="3.40.50.150">
    <property type="entry name" value="Vaccinia Virus protein VP39"/>
    <property type="match status" value="1"/>
</dbReference>
<dbReference type="InterPro" id="IPR013217">
    <property type="entry name" value="Methyltransf_12"/>
</dbReference>
<feature type="active site" description="Proton donor; for dehydratase activity" evidence="8">
    <location>
        <position position="1255"/>
    </location>
</feature>
<dbReference type="Gene3D" id="3.30.70.3290">
    <property type="match status" value="1"/>
</dbReference>
<dbReference type="Pfam" id="PF08659">
    <property type="entry name" value="KR"/>
    <property type="match status" value="1"/>
</dbReference>
<dbReference type="GO" id="GO:0016491">
    <property type="term" value="F:oxidoreductase activity"/>
    <property type="evidence" value="ECO:0007669"/>
    <property type="project" value="UniProtKB-KW"/>
</dbReference>
<dbReference type="InterPro" id="IPR020807">
    <property type="entry name" value="PKS_DH"/>
</dbReference>
<dbReference type="Gene3D" id="1.10.1200.10">
    <property type="entry name" value="ACP-like"/>
    <property type="match status" value="1"/>
</dbReference>
<protein>
    <recommendedName>
        <fullName evidence="15">Polyketide synthase</fullName>
    </recommendedName>
</protein>
<dbReference type="SMART" id="SM00825">
    <property type="entry name" value="PKS_KS"/>
    <property type="match status" value="1"/>
</dbReference>
<keyword evidence="14" id="KW-1185">Reference proteome</keyword>
<comment type="caution">
    <text evidence="13">The sequence shown here is derived from an EMBL/GenBank/DDBJ whole genome shotgun (WGS) entry which is preliminary data.</text>
</comment>
<gene>
    <name evidence="13" type="ORF">HETSPECPRED_002801</name>
</gene>
<dbReference type="InterPro" id="IPR011032">
    <property type="entry name" value="GroES-like_sf"/>
</dbReference>
<dbReference type="GO" id="GO:0004315">
    <property type="term" value="F:3-oxoacyl-[acyl-carrier-protein] synthase activity"/>
    <property type="evidence" value="ECO:0007669"/>
    <property type="project" value="InterPro"/>
</dbReference>
<evidence type="ECO:0000256" key="5">
    <source>
        <dbReference type="ARBA" id="ARBA00023002"/>
    </source>
</evidence>
<dbReference type="InterPro" id="IPR001227">
    <property type="entry name" value="Ac_transferase_dom_sf"/>
</dbReference>
<dbReference type="InterPro" id="IPR018201">
    <property type="entry name" value="Ketoacyl_synth_AS"/>
</dbReference>
<dbReference type="SMART" id="SM00822">
    <property type="entry name" value="PKS_KR"/>
    <property type="match status" value="1"/>
</dbReference>
<dbReference type="Gene3D" id="3.90.180.10">
    <property type="entry name" value="Medium-chain alcohol dehydrogenases, catalytic domain"/>
    <property type="match status" value="1"/>
</dbReference>
<evidence type="ECO:0000259" key="11">
    <source>
        <dbReference type="PROSITE" id="PS52004"/>
    </source>
</evidence>
<dbReference type="Pfam" id="PF23114">
    <property type="entry name" value="NAD-bd_HRPKS_sdrA"/>
    <property type="match status" value="1"/>
</dbReference>
<dbReference type="EMBL" id="CAJPDS010000017">
    <property type="protein sequence ID" value="CAF9916236.1"/>
    <property type="molecule type" value="Genomic_DNA"/>
</dbReference>
<evidence type="ECO:0008006" key="15">
    <source>
        <dbReference type="Google" id="ProtNLM"/>
    </source>
</evidence>
<evidence type="ECO:0000256" key="7">
    <source>
        <dbReference type="ARBA" id="ARBA00023315"/>
    </source>
</evidence>